<feature type="compositionally biased region" description="Low complexity" evidence="5">
    <location>
        <begin position="139"/>
        <end position="178"/>
    </location>
</feature>
<dbReference type="InterPro" id="IPR009081">
    <property type="entry name" value="PP-bd_ACP"/>
</dbReference>
<feature type="compositionally biased region" description="Low complexity" evidence="5">
    <location>
        <begin position="2662"/>
        <end position="2701"/>
    </location>
</feature>
<evidence type="ECO:0000256" key="1">
    <source>
        <dbReference type="ARBA" id="ARBA00022450"/>
    </source>
</evidence>
<feature type="compositionally biased region" description="Low complexity" evidence="5">
    <location>
        <begin position="1747"/>
        <end position="1761"/>
    </location>
</feature>
<dbReference type="PANTHER" id="PTHR45398:SF1">
    <property type="entry name" value="ENZYME, PUTATIVE (JCVI)-RELATED"/>
    <property type="match status" value="1"/>
</dbReference>
<keyword evidence="2" id="KW-0597">Phosphoprotein</keyword>
<dbReference type="PANTHER" id="PTHR45398">
    <property type="match status" value="1"/>
</dbReference>
<feature type="region of interest" description="Disordered" evidence="5">
    <location>
        <begin position="1743"/>
        <end position="1772"/>
    </location>
</feature>
<dbReference type="InterPro" id="IPR036736">
    <property type="entry name" value="ACP-like_sf"/>
</dbReference>
<dbReference type="InterPro" id="IPR045851">
    <property type="entry name" value="AMP-bd_C_sf"/>
</dbReference>
<dbReference type="Proteomes" id="UP000295604">
    <property type="component" value="Unassembled WGS sequence"/>
</dbReference>
<protein>
    <submittedName>
        <fullName evidence="7">Nonribosomal peptide synthase atnA</fullName>
    </submittedName>
</protein>
<accession>A0A4R8T8I9</accession>
<evidence type="ECO:0000259" key="6">
    <source>
        <dbReference type="PROSITE" id="PS50075"/>
    </source>
</evidence>
<dbReference type="Pfam" id="PF00550">
    <property type="entry name" value="PP-binding"/>
    <property type="match status" value="2"/>
</dbReference>
<name>A0A4R8T8I9_9PEZI</name>
<feature type="compositionally biased region" description="Basic and acidic residues" evidence="5">
    <location>
        <begin position="203"/>
        <end position="215"/>
    </location>
</feature>
<organism evidence="7 8">
    <name type="scientific">Colletotrichum sidae</name>
    <dbReference type="NCBI Taxonomy" id="1347389"/>
    <lineage>
        <taxon>Eukaryota</taxon>
        <taxon>Fungi</taxon>
        <taxon>Dikarya</taxon>
        <taxon>Ascomycota</taxon>
        <taxon>Pezizomycotina</taxon>
        <taxon>Sordariomycetes</taxon>
        <taxon>Hypocreomycetidae</taxon>
        <taxon>Glomerellales</taxon>
        <taxon>Glomerellaceae</taxon>
        <taxon>Colletotrichum</taxon>
        <taxon>Colletotrichum orbiculare species complex</taxon>
    </lineage>
</organism>
<dbReference type="FunFam" id="3.30.559.10:FF:000016">
    <property type="entry name" value="Nonribosomal peptide synthase Pes1"/>
    <property type="match status" value="1"/>
</dbReference>
<feature type="region of interest" description="Disordered" evidence="5">
    <location>
        <begin position="1"/>
        <end position="24"/>
    </location>
</feature>
<dbReference type="PROSITE" id="PS50075">
    <property type="entry name" value="CARRIER"/>
    <property type="match status" value="3"/>
</dbReference>
<feature type="region of interest" description="Disordered" evidence="5">
    <location>
        <begin position="2749"/>
        <end position="2810"/>
    </location>
</feature>
<feature type="region of interest" description="Disordered" evidence="5">
    <location>
        <begin position="125"/>
        <end position="217"/>
    </location>
</feature>
<proteinExistence type="inferred from homology"/>
<reference evidence="7 8" key="1">
    <citation type="submission" date="2018-11" db="EMBL/GenBank/DDBJ databases">
        <title>Genome sequence and assembly of Colletotrichum sidae.</title>
        <authorList>
            <person name="Gan P."/>
            <person name="Shirasu K."/>
        </authorList>
    </citation>
    <scope>NUCLEOTIDE SEQUENCE [LARGE SCALE GENOMIC DNA]</scope>
    <source>
        <strain evidence="7 8">CBS 518.97</strain>
    </source>
</reference>
<dbReference type="FunFam" id="3.30.559.30:FF:000002">
    <property type="entry name" value="Nonribosomal peptide synthase Pes1"/>
    <property type="match status" value="1"/>
</dbReference>
<evidence type="ECO:0000313" key="7">
    <source>
        <dbReference type="EMBL" id="TEA13806.1"/>
    </source>
</evidence>
<dbReference type="SUPFAM" id="SSF47336">
    <property type="entry name" value="ACP-like"/>
    <property type="match status" value="3"/>
</dbReference>
<feature type="compositionally biased region" description="Low complexity" evidence="5">
    <location>
        <begin position="2791"/>
        <end position="2809"/>
    </location>
</feature>
<feature type="domain" description="Carrier" evidence="6">
    <location>
        <begin position="1948"/>
        <end position="2021"/>
    </location>
</feature>
<feature type="compositionally biased region" description="Basic and acidic residues" evidence="5">
    <location>
        <begin position="2775"/>
        <end position="2785"/>
    </location>
</feature>
<dbReference type="InterPro" id="IPR042099">
    <property type="entry name" value="ANL_N_sf"/>
</dbReference>
<comment type="caution">
    <text evidence="7">The sequence shown here is derived from an EMBL/GenBank/DDBJ whole genome shotgun (WGS) entry which is preliminary data.</text>
</comment>
<dbReference type="Gene3D" id="3.40.50.12780">
    <property type="entry name" value="N-terminal domain of ligase-like"/>
    <property type="match status" value="1"/>
</dbReference>
<keyword evidence="3" id="KW-0436">Ligase</keyword>
<dbReference type="GO" id="GO:0016874">
    <property type="term" value="F:ligase activity"/>
    <property type="evidence" value="ECO:0007669"/>
    <property type="project" value="UniProtKB-KW"/>
</dbReference>
<evidence type="ECO:0000313" key="8">
    <source>
        <dbReference type="Proteomes" id="UP000295604"/>
    </source>
</evidence>
<dbReference type="Pfam" id="PF00668">
    <property type="entry name" value="Condensation"/>
    <property type="match status" value="3"/>
</dbReference>
<dbReference type="Gene3D" id="3.30.300.30">
    <property type="match status" value="2"/>
</dbReference>
<keyword evidence="1" id="KW-0596">Phosphopantetheine</keyword>
<dbReference type="Gene3D" id="1.10.1200.10">
    <property type="entry name" value="ACP-like"/>
    <property type="match status" value="3"/>
</dbReference>
<dbReference type="SUPFAM" id="SSF52777">
    <property type="entry name" value="CoA-dependent acyltransferases"/>
    <property type="match status" value="6"/>
</dbReference>
<dbReference type="EMBL" id="QAPF01000185">
    <property type="protein sequence ID" value="TEA13806.1"/>
    <property type="molecule type" value="Genomic_DNA"/>
</dbReference>
<keyword evidence="8" id="KW-1185">Reference proteome</keyword>
<dbReference type="Pfam" id="PF00501">
    <property type="entry name" value="AMP-binding"/>
    <property type="match status" value="1"/>
</dbReference>
<dbReference type="Gene3D" id="3.30.559.10">
    <property type="entry name" value="Chloramphenicol acetyltransferase-like domain"/>
    <property type="match status" value="3"/>
</dbReference>
<evidence type="ECO:0000256" key="2">
    <source>
        <dbReference type="ARBA" id="ARBA00022553"/>
    </source>
</evidence>
<evidence type="ECO:0000256" key="5">
    <source>
        <dbReference type="SAM" id="MobiDB-lite"/>
    </source>
</evidence>
<dbReference type="SUPFAM" id="SSF56801">
    <property type="entry name" value="Acetyl-CoA synthetase-like"/>
    <property type="match status" value="2"/>
</dbReference>
<dbReference type="InterPro" id="IPR023213">
    <property type="entry name" value="CAT-like_dom_sf"/>
</dbReference>
<dbReference type="InterPro" id="IPR001242">
    <property type="entry name" value="Condensation_dom"/>
</dbReference>
<evidence type="ECO:0000256" key="3">
    <source>
        <dbReference type="ARBA" id="ARBA00022598"/>
    </source>
</evidence>
<feature type="domain" description="Carrier" evidence="6">
    <location>
        <begin position="38"/>
        <end position="114"/>
    </location>
</feature>
<evidence type="ECO:0000256" key="4">
    <source>
        <dbReference type="ARBA" id="ARBA00029454"/>
    </source>
</evidence>
<feature type="compositionally biased region" description="Low complexity" evidence="5">
    <location>
        <begin position="2755"/>
        <end position="2766"/>
    </location>
</feature>
<comment type="similarity">
    <text evidence="4">Belongs to the NRP synthetase family.</text>
</comment>
<dbReference type="CDD" id="cd19534">
    <property type="entry name" value="E_NRPS"/>
    <property type="match status" value="1"/>
</dbReference>
<feature type="region of interest" description="Disordered" evidence="5">
    <location>
        <begin position="2649"/>
        <end position="2703"/>
    </location>
</feature>
<dbReference type="Gene3D" id="3.30.559.30">
    <property type="entry name" value="Nonribosomal peptide synthetase, condensation domain"/>
    <property type="match status" value="3"/>
</dbReference>
<sequence>MANSVSNDDDNNNDNHHHHHDDGSSKLLARIDTAMSSLHTESVEERLLSATAAVLSIPKNSIALFDSFADLGGDRRTAVQLRKRCMSLGLAVRTSDMLRCHTLAELQTCITPYGQAAAVCACGRDSDQDQDQDQDRHSPSSPSDVFSSSPRRSSGECSTSSSSSCESHPPPHSSNSSSRRSRGRGSRDNRDSSSSSRRRRSSRSRDGRGRGRDSAKVAPLKAPQLLIERFIESTPQILRAAVVRPKAGYLEGKLVAFVTLAAGRVSQSSLSSIRLVPPSQMHFAGSQIAAVRLALETAESSHSVPNSWIALDQMPSDGEGSVDRRRLQTWIQNINEDVYHRMSGLESHDLFREPLTDMERLVQKTVSNVLRIPQRQVGMNFSFGQLGGDDMSAMMLVAECRTQSVTVKPDDVHRCSSLGQLAGLAVRKNHGRASWNEESPDGFKLSPMQQLYFDTGIGGRTEQRTAGDGGYRFNQSLLLRVKNGNNSTLDDVHAAVAAVVGHHSMLRARFRPGVDGCWTQRIAPRVDGSYGFRYHSVSTTDEVLAIIAQTQTSIDIEAGPVFAVDHFRTHDGQQLVYLVAHHLVVDMMSWRILIHDLDELLREGTLFSERSMPFQKWNEMQDEHICSQPDQLADVPYELPGGDYGYWGLRDSSLNTYGDIAVASFTLAPELTSILHTACNQVFRTDMSDIYMAALMLSFGQTFTDRRTPVVWNQEHGREPWSADIDITETVGWFTSLCPVSLQVDAADDLLNVLRRTKDTRRSMPRRGWDHFASRYFGPRAASRSTEGWPMEVMFTYAGSVQQLEREEGVLEQLTIPGRLLATDASDIGPGVGRIALFEVSAMVDRGAASVQIVYNRNCKHQDKMAEWARAYEHLLHEAVGRLRYRGQELTLSDVPMLETSYEGLAKLHTDRLAALGLASAADVEDVLPVTDLQQEILVSQTRSLETCHGHAVYELSSPGGLPAADQAQICAVWQHVVARYPALRTVFIDSISDNGLFDQVVLRKCSPEMLFVDAEDGGPDPVDVLNALPPMSATPYNPRHRLSVCRSSTGTHLRLDISHALCDALSLQNIMSDLKKMYNSSGSVVVKSPLKMPEPSHAACVRYVSSARRENSLNFWVGRLRETKPCLFPRLMAVAEEEEEEDKMQHTSFHVDLPVAQMDDFCRAQGVTRSAVVRVAWALVLRAFTGSSQVCFGYRSPGRDGDNAPEGLHAAVGAFENTTPCTVGLDGYRTVAEVLVAADADTYACRPHQHVCVSEIRHALGGLKGGLLFNTCLSYQEEPYELKSRFSSARPPMGLSCVQALNTPDFDVTLSLTLAGGRLVTGVSHRVMTPAQAQNLINTFGRAVLSIVGSGDGSMVGGIDDLFTDRDYAQLTIGDWETAASREPHGCVHALVAQQARLRPDAQAVCAWDGDLSYRELGRTASRLATYLAQWGVRPGVSVPVILDKNRWAVVSILAVLKAGGCFVPIDAEDKANVDVFIRQLKPKTVVATDMRWKYLEVAVDGVIVVDDTLLSVTLPLEAPLPMAAPDDAACVLLYPGSSRGSEAKGIVFHHAALSAAFVAQGLALNLDAGSRVLQLSSFSADTALVELLATLVHGGCVCVPSGVDRTSDIVGAARGMDVNWSYMTPVLARKMTPAAVPGLRTVCFRTRRLDADTCAPWLAKTTVLLAYGAPDVCPLGISVLEVGRPADLSRVARPFLGRFWIVNPDDHRKLVPIGAVGELIIESPTLAHRFVPGQSLAQMPHDSELPSSLSSLSSSSSSSSPPPLENGRPKMRYFKTGHRVRHMDDGTLDFLSSGRDDVEFGGHVVPVAKVEQKLRRCLGRGIDVAVNSVITRDAQPALAAFVEFGDKLFDGSEDLSRITVTTRERTYIARKLVESSVGTGLLLPAHMLPTLFVPVRHLPVTPSLKVNRRKLQKMAGWLSKEQLLALSSVPSPDEVRSVGIKPLPLTHVEERMRSLWAHVLGVDAATIRGGQSFVSLGGEAFLAARLVVECRKQGLVVALPDVLRGATLTDLCQGITLGAEFALVDTTTTTTTGSSRSSGASSVGSASDMLFEERFINDVIVPKLGLAREAVQDVAEASAVQLKFLETGLLKGASSLSYFTFNFTGPVQSKKLEAVCFCLAKIHPILRTVFVTHERRVYQVVLGSLVPDFKRIEVPTWRVAAMTDKVVKRDQAAAAAASLSLEAPVTKFFFVDAGKQSSLVMRLSGAQYDDASVSLLLQHLKSIYASPSRPPRRATYCDFVRSARLSHVAGALDHWTSLLDGASMTRVVAHARPPTLSDKVKTISSKVAVMSLANLGISFDTVVKSAWAMVLANLSGSGDVLFGEVVEGRHLRLADGSDASGILGPVSNAIPVRVRFAETLSSPLELLKYVHGQRVTGIPFENTGWLDVVDKCTKLPYWTPFGTVVEHRHQDAAKGKGDASFNLGGAVKCRFAILEPSSRDVPDLHVVSTQDHSSAAEISVSFCENRVPNMFASEALRALCSTIELLTSVSMLHPLIPSTSDYAAAAPQIPLPQMDMTPHATSSVGAAAAALPSEHRAAVQQAVLDAWTDVLDPRSLGVPEDHLPHAAFYDLWGSAIPASQLARALSLALPRLGVPGSHGVAVSMEEVVAHPTVAGQVELAARKMRDAKRRTISDVFSPRARRPAWSKSFRRLTTAERTPSSASGSSSGSAGVYRSSSQKQQQTQTQTQETQQQQQQQQQPFMDSIAETPAGTRVGEEYLSTTTTTTAAAARLPVELEDLRRPTLTLAVTHEAGSSMESMTTGSSRSDEEAEDGERGDGRRQSEAGDAVSPMTASTGPTPAATTPVVAEESTFKIRRKAVSVLSRMSRIGVVSPASTTAGSKLGV</sequence>
<feature type="domain" description="Carrier" evidence="6">
    <location>
        <begin position="353"/>
        <end position="429"/>
    </location>
</feature>
<dbReference type="InterPro" id="IPR000873">
    <property type="entry name" value="AMP-dep_synth/lig_dom"/>
</dbReference>
<gene>
    <name evidence="7" type="primary">atnA-1</name>
    <name evidence="7" type="ORF">C8034_v004388</name>
</gene>